<keyword evidence="4" id="KW-0378">Hydrolase</keyword>
<evidence type="ECO:0000313" key="5">
    <source>
        <dbReference type="Proteomes" id="UP000799770"/>
    </source>
</evidence>
<protein>
    <submittedName>
        <fullName evidence="4">P-loop containing nucleoside triphosphate hydrolase protein</fullName>
    </submittedName>
</protein>
<organism evidence="4 5">
    <name type="scientific">Lophiotrema nucula</name>
    <dbReference type="NCBI Taxonomy" id="690887"/>
    <lineage>
        <taxon>Eukaryota</taxon>
        <taxon>Fungi</taxon>
        <taxon>Dikarya</taxon>
        <taxon>Ascomycota</taxon>
        <taxon>Pezizomycotina</taxon>
        <taxon>Dothideomycetes</taxon>
        <taxon>Pleosporomycetidae</taxon>
        <taxon>Pleosporales</taxon>
        <taxon>Lophiotremataceae</taxon>
        <taxon>Lophiotrema</taxon>
    </lineage>
</organism>
<dbReference type="GO" id="GO:0005525">
    <property type="term" value="F:GTP binding"/>
    <property type="evidence" value="ECO:0007669"/>
    <property type="project" value="InterPro"/>
</dbReference>
<dbReference type="GO" id="GO:0016787">
    <property type="term" value="F:hydrolase activity"/>
    <property type="evidence" value="ECO:0007669"/>
    <property type="project" value="UniProtKB-KW"/>
</dbReference>
<dbReference type="CDD" id="cd00882">
    <property type="entry name" value="Ras_like_GTPase"/>
    <property type="match status" value="1"/>
</dbReference>
<sequence length="378" mass="43319">MTTDPPVRLVSRSNTAPLDASEPPDIKPDDIVIAVMGITGCGKTTFVNYFSDYPLVIGHSLDSCTQIVQVIPCTLGSGRKLYLVDTPGFDDQMRSDTDILREVALWLTAAHKMHIKLTGIIYLHRIMDVRVGGTGVRNIRMFKKLCGDDGLASVVLATTMWDLVPNEETGKKRETQLSQETYLWKTMIDSGSKVFRQDKGKSSATQLVEYLMSRKRPVVLDIQHEMVDQGLQLGQTGAGTEITSEVEKQKDFLDQKLKDLETQLQDALSKNDNDRKEELEEAKQEWEEKLSKGQEEIKKMQSNSEQLFEEMKKRYQAEMEEMSKLMHQKESAIQEAEVKMAMLEKTHVHEMELQEMKLKMKWKDNYYKMMYGRQCVVM</sequence>
<dbReference type="SUPFAM" id="SSF52540">
    <property type="entry name" value="P-loop containing nucleoside triphosphate hydrolases"/>
    <property type="match status" value="1"/>
</dbReference>
<proteinExistence type="predicted"/>
<name>A0A6A5YSF7_9PLEO</name>
<feature type="coiled-coil region" evidence="1">
    <location>
        <begin position="243"/>
        <end position="346"/>
    </location>
</feature>
<accession>A0A6A5YSF7</accession>
<dbReference type="AlphaFoldDB" id="A0A6A5YSF7"/>
<keyword evidence="5" id="KW-1185">Reference proteome</keyword>
<evidence type="ECO:0000256" key="2">
    <source>
        <dbReference type="SAM" id="MobiDB-lite"/>
    </source>
</evidence>
<gene>
    <name evidence="4" type="ORF">BDV96DRAFT_528327</name>
</gene>
<dbReference type="Pfam" id="PF01926">
    <property type="entry name" value="MMR_HSR1"/>
    <property type="match status" value="1"/>
</dbReference>
<evidence type="ECO:0000313" key="4">
    <source>
        <dbReference type="EMBL" id="KAF2110119.1"/>
    </source>
</evidence>
<dbReference type="EMBL" id="ML977339">
    <property type="protein sequence ID" value="KAF2110119.1"/>
    <property type="molecule type" value="Genomic_DNA"/>
</dbReference>
<dbReference type="InterPro" id="IPR027417">
    <property type="entry name" value="P-loop_NTPase"/>
</dbReference>
<reference evidence="4" key="1">
    <citation type="journal article" date="2020" name="Stud. Mycol.">
        <title>101 Dothideomycetes genomes: a test case for predicting lifestyles and emergence of pathogens.</title>
        <authorList>
            <person name="Haridas S."/>
            <person name="Albert R."/>
            <person name="Binder M."/>
            <person name="Bloem J."/>
            <person name="Labutti K."/>
            <person name="Salamov A."/>
            <person name="Andreopoulos B."/>
            <person name="Baker S."/>
            <person name="Barry K."/>
            <person name="Bills G."/>
            <person name="Bluhm B."/>
            <person name="Cannon C."/>
            <person name="Castanera R."/>
            <person name="Culley D."/>
            <person name="Daum C."/>
            <person name="Ezra D."/>
            <person name="Gonzalez J."/>
            <person name="Henrissat B."/>
            <person name="Kuo A."/>
            <person name="Liang C."/>
            <person name="Lipzen A."/>
            <person name="Lutzoni F."/>
            <person name="Magnuson J."/>
            <person name="Mondo S."/>
            <person name="Nolan M."/>
            <person name="Ohm R."/>
            <person name="Pangilinan J."/>
            <person name="Park H.-J."/>
            <person name="Ramirez L."/>
            <person name="Alfaro M."/>
            <person name="Sun H."/>
            <person name="Tritt A."/>
            <person name="Yoshinaga Y."/>
            <person name="Zwiers L.-H."/>
            <person name="Turgeon B."/>
            <person name="Goodwin S."/>
            <person name="Spatafora J."/>
            <person name="Crous P."/>
            <person name="Grigoriev I."/>
        </authorList>
    </citation>
    <scope>NUCLEOTIDE SEQUENCE</scope>
    <source>
        <strain evidence="4">CBS 627.86</strain>
    </source>
</reference>
<feature type="domain" description="G" evidence="3">
    <location>
        <begin position="33"/>
        <end position="94"/>
    </location>
</feature>
<keyword evidence="1" id="KW-0175">Coiled coil</keyword>
<evidence type="ECO:0000256" key="1">
    <source>
        <dbReference type="SAM" id="Coils"/>
    </source>
</evidence>
<evidence type="ECO:0000259" key="3">
    <source>
        <dbReference type="Pfam" id="PF01926"/>
    </source>
</evidence>
<dbReference type="OrthoDB" id="8954335at2759"/>
<dbReference type="Proteomes" id="UP000799770">
    <property type="component" value="Unassembled WGS sequence"/>
</dbReference>
<dbReference type="Gene3D" id="3.40.50.300">
    <property type="entry name" value="P-loop containing nucleotide triphosphate hydrolases"/>
    <property type="match status" value="1"/>
</dbReference>
<dbReference type="InterPro" id="IPR006073">
    <property type="entry name" value="GTP-bd"/>
</dbReference>
<feature type="region of interest" description="Disordered" evidence="2">
    <location>
        <begin position="1"/>
        <end position="23"/>
    </location>
</feature>